<feature type="transmembrane region" description="Helical" evidence="2">
    <location>
        <begin position="67"/>
        <end position="87"/>
    </location>
</feature>
<evidence type="ECO:0000313" key="7">
    <source>
        <dbReference type="Proteomes" id="UP000030012"/>
    </source>
</evidence>
<dbReference type="OrthoDB" id="9762141at2"/>
<dbReference type="Proteomes" id="UP000030012">
    <property type="component" value="Unassembled WGS sequence"/>
</dbReference>
<keyword evidence="1" id="KW-0175">Coiled coil</keyword>
<keyword evidence="2" id="KW-0812">Transmembrane</keyword>
<dbReference type="Pfam" id="PF16927">
    <property type="entry name" value="HisKA_7TM"/>
    <property type="match status" value="1"/>
</dbReference>
<keyword evidence="2" id="KW-1133">Transmembrane helix</keyword>
<dbReference type="EMBL" id="JENJ01000013">
    <property type="protein sequence ID" value="KGM97241.1"/>
    <property type="molecule type" value="Genomic_DNA"/>
</dbReference>
<dbReference type="SMART" id="SM00267">
    <property type="entry name" value="GGDEF"/>
    <property type="match status" value="1"/>
</dbReference>
<organism evidence="6 7">
    <name type="scientific">Clostridium novyi A str. 4552</name>
    <dbReference type="NCBI Taxonomy" id="1444289"/>
    <lineage>
        <taxon>Bacteria</taxon>
        <taxon>Bacillati</taxon>
        <taxon>Bacillota</taxon>
        <taxon>Clostridia</taxon>
        <taxon>Eubacteriales</taxon>
        <taxon>Clostridiaceae</taxon>
        <taxon>Clostridium</taxon>
    </lineage>
</organism>
<protein>
    <submittedName>
        <fullName evidence="6">Diguanylate cyclase</fullName>
    </submittedName>
</protein>
<dbReference type="FunFam" id="3.30.70.270:FF:000001">
    <property type="entry name" value="Diguanylate cyclase domain protein"/>
    <property type="match status" value="1"/>
</dbReference>
<dbReference type="NCBIfam" id="TIGR00254">
    <property type="entry name" value="GGDEF"/>
    <property type="match status" value="1"/>
</dbReference>
<dbReference type="Gene3D" id="3.20.20.450">
    <property type="entry name" value="EAL domain"/>
    <property type="match status" value="1"/>
</dbReference>
<dbReference type="PROSITE" id="PS50887">
    <property type="entry name" value="GGDEF"/>
    <property type="match status" value="1"/>
</dbReference>
<keyword evidence="2" id="KW-0472">Membrane</keyword>
<sequence>MKYLFFILLLISFLIYFLTGVYILKKDGNSTSNKVFFSLCTVTSFWALGYAGMLIGNGIHFVNIFRIIASIGWCFLHGIWLEFAIVTSNGGNYKLGYKYKILIYLFPIIFFVRNSLHEPKSVLVSTEIGWVDICPIDWMFPFLVIYFMFCILGGIFIIYRWGKNSKKNREKKQAVIINSTIFIGALLGGITNIVFPVLHIDTFAWGVFFIYVPIMGIWYSIIKYKMLSITPEYVSDYIFKAVNEPIFFLEEDFLIKSFNKSAEIITKYDNLQEMNFCQLIEEKNLNLEKLFEVNAINDLEVNLVKKDNEIIECVLSARVVYDDFKDILGIVVILYDISERKKAERILKDYNSRLENKVKERTLKLEKSNKTLQKEILDRKLAEEKITYMVYNDILTGLPNKLYFEKHIKNIIEKHDKDKGHFAIMFLDIDNFKLVNDTLGHPKGDELLKKFADRMKTIIDKNNLLARVGGDEFLLLIDDIEDEDTKHIDNIFLKMNNVLKEPFSIDNKEQFITVSIGTAFYPNDGENVEIMIRNADTAMYEAKNSGKNKLKFFSAEANLKLTERIAMRNNLYRALEKDEFEVHYQPQVNIRTNKIVGFEALLRWTCNGQKISPGKFIPVAEDTGLIVPIGYNVIKSACTTIKRLNSMGKDRFTVAVNLSVNQLYEKDFVEKVDEILEEVQMCPEYLEFEITERIALKGNKDVFTTLNNLRDMGIKISIDDFGTEYSSLMNIKKIDIDKIKIDMQFIRGVTEQEKDAAIVSSIIDLSHNVGLTVIAEGVEKREQLNYLKMKRCDEVQGFFYYKPMPEREVYKIIENSVKYK</sequence>
<dbReference type="Gene3D" id="3.30.70.270">
    <property type="match status" value="1"/>
</dbReference>
<feature type="transmembrane region" description="Helical" evidence="2">
    <location>
        <begin position="99"/>
        <end position="116"/>
    </location>
</feature>
<feature type="transmembrane region" description="Helical" evidence="2">
    <location>
        <begin position="36"/>
        <end position="55"/>
    </location>
</feature>
<feature type="transmembrane region" description="Helical" evidence="2">
    <location>
        <begin position="174"/>
        <end position="197"/>
    </location>
</feature>
<comment type="caution">
    <text evidence="6">The sequence shown here is derived from an EMBL/GenBank/DDBJ whole genome shotgun (WGS) entry which is preliminary data.</text>
</comment>
<evidence type="ECO:0000259" key="5">
    <source>
        <dbReference type="PROSITE" id="PS50887"/>
    </source>
</evidence>
<feature type="transmembrane region" description="Helical" evidence="2">
    <location>
        <begin position="136"/>
        <end position="162"/>
    </location>
</feature>
<dbReference type="Pfam" id="PF00990">
    <property type="entry name" value="GGDEF"/>
    <property type="match status" value="1"/>
</dbReference>
<dbReference type="PROSITE" id="PS50883">
    <property type="entry name" value="EAL"/>
    <property type="match status" value="1"/>
</dbReference>
<dbReference type="PANTHER" id="PTHR44757">
    <property type="entry name" value="DIGUANYLATE CYCLASE DGCP"/>
    <property type="match status" value="1"/>
</dbReference>
<dbReference type="InterPro" id="IPR001633">
    <property type="entry name" value="EAL_dom"/>
</dbReference>
<dbReference type="Gene3D" id="3.30.450.20">
    <property type="entry name" value="PAS domain"/>
    <property type="match status" value="1"/>
</dbReference>
<evidence type="ECO:0000259" key="3">
    <source>
        <dbReference type="PROSITE" id="PS50113"/>
    </source>
</evidence>
<dbReference type="Pfam" id="PF00563">
    <property type="entry name" value="EAL"/>
    <property type="match status" value="1"/>
</dbReference>
<dbReference type="PANTHER" id="PTHR44757:SF2">
    <property type="entry name" value="BIOFILM ARCHITECTURE MAINTENANCE PROTEIN MBAA"/>
    <property type="match status" value="1"/>
</dbReference>
<dbReference type="RefSeq" id="WP_039253799.1">
    <property type="nucleotide sequence ID" value="NZ_JENJ01000013.1"/>
</dbReference>
<dbReference type="SMART" id="SM00086">
    <property type="entry name" value="PAC"/>
    <property type="match status" value="1"/>
</dbReference>
<dbReference type="Pfam" id="PF13426">
    <property type="entry name" value="PAS_9"/>
    <property type="match status" value="1"/>
</dbReference>
<feature type="domain" description="GGDEF" evidence="5">
    <location>
        <begin position="420"/>
        <end position="555"/>
    </location>
</feature>
<dbReference type="CDD" id="cd01948">
    <property type="entry name" value="EAL"/>
    <property type="match status" value="1"/>
</dbReference>
<feature type="transmembrane region" description="Helical" evidence="2">
    <location>
        <begin position="6"/>
        <end position="24"/>
    </location>
</feature>
<dbReference type="InterPro" id="IPR000014">
    <property type="entry name" value="PAS"/>
</dbReference>
<dbReference type="InterPro" id="IPR001610">
    <property type="entry name" value="PAC"/>
</dbReference>
<dbReference type="SUPFAM" id="SSF141868">
    <property type="entry name" value="EAL domain-like"/>
    <property type="match status" value="1"/>
</dbReference>
<gene>
    <name evidence="6" type="ORF">Z968_04390</name>
</gene>
<dbReference type="SMART" id="SM00052">
    <property type="entry name" value="EAL"/>
    <property type="match status" value="1"/>
</dbReference>
<dbReference type="InterPro" id="IPR031621">
    <property type="entry name" value="HisKA_7TM"/>
</dbReference>
<dbReference type="PROSITE" id="PS50113">
    <property type="entry name" value="PAC"/>
    <property type="match status" value="1"/>
</dbReference>
<feature type="transmembrane region" description="Helical" evidence="2">
    <location>
        <begin position="203"/>
        <end position="222"/>
    </location>
</feature>
<accession>A0A0A0IAE3</accession>
<proteinExistence type="predicted"/>
<name>A0A0A0IAE3_CLONO</name>
<feature type="coiled-coil region" evidence="1">
    <location>
        <begin position="340"/>
        <end position="371"/>
    </location>
</feature>
<dbReference type="InterPro" id="IPR000700">
    <property type="entry name" value="PAS-assoc_C"/>
</dbReference>
<dbReference type="InterPro" id="IPR000160">
    <property type="entry name" value="GGDEF_dom"/>
</dbReference>
<dbReference type="SUPFAM" id="SSF55073">
    <property type="entry name" value="Nucleotide cyclase"/>
    <property type="match status" value="1"/>
</dbReference>
<dbReference type="InterPro" id="IPR052155">
    <property type="entry name" value="Biofilm_reg_signaling"/>
</dbReference>
<reference evidence="6 7" key="1">
    <citation type="submission" date="2014-01" db="EMBL/GenBank/DDBJ databases">
        <title>Plasmidome dynamics in the species complex Clostridium novyi sensu lato converts strains of independent lineages into distinctly different pathogens.</title>
        <authorList>
            <person name="Skarin H."/>
            <person name="Segerman B."/>
        </authorList>
    </citation>
    <scope>NUCLEOTIDE SEQUENCE [LARGE SCALE GENOMIC DNA]</scope>
    <source>
        <strain evidence="6 7">4552</strain>
    </source>
</reference>
<dbReference type="InterPro" id="IPR029787">
    <property type="entry name" value="Nucleotide_cyclase"/>
</dbReference>
<dbReference type="AlphaFoldDB" id="A0A0A0IAE3"/>
<evidence type="ECO:0000256" key="2">
    <source>
        <dbReference type="SAM" id="Phobius"/>
    </source>
</evidence>
<dbReference type="InterPro" id="IPR035965">
    <property type="entry name" value="PAS-like_dom_sf"/>
</dbReference>
<evidence type="ECO:0000256" key="1">
    <source>
        <dbReference type="SAM" id="Coils"/>
    </source>
</evidence>
<dbReference type="InterPro" id="IPR043128">
    <property type="entry name" value="Rev_trsase/Diguanyl_cyclase"/>
</dbReference>
<dbReference type="CDD" id="cd01949">
    <property type="entry name" value="GGDEF"/>
    <property type="match status" value="1"/>
</dbReference>
<feature type="domain" description="EAL" evidence="4">
    <location>
        <begin position="564"/>
        <end position="817"/>
    </location>
</feature>
<dbReference type="InterPro" id="IPR035919">
    <property type="entry name" value="EAL_sf"/>
</dbReference>
<evidence type="ECO:0000313" key="6">
    <source>
        <dbReference type="EMBL" id="KGM97241.1"/>
    </source>
</evidence>
<evidence type="ECO:0000259" key="4">
    <source>
        <dbReference type="PROSITE" id="PS50883"/>
    </source>
</evidence>
<dbReference type="SUPFAM" id="SSF55785">
    <property type="entry name" value="PYP-like sensor domain (PAS domain)"/>
    <property type="match status" value="1"/>
</dbReference>
<feature type="domain" description="PAC" evidence="3">
    <location>
        <begin position="297"/>
        <end position="349"/>
    </location>
</feature>